<keyword evidence="10 12" id="KW-0804">Transcription</keyword>
<evidence type="ECO:0000256" key="13">
    <source>
        <dbReference type="SAM" id="MobiDB-lite"/>
    </source>
</evidence>
<dbReference type="SUPFAM" id="SSF52540">
    <property type="entry name" value="P-loop containing nucleoside triphosphate hydrolases"/>
    <property type="match status" value="1"/>
</dbReference>
<accession>A0ABZ3H7G9</accession>
<evidence type="ECO:0000256" key="3">
    <source>
        <dbReference type="ARBA" id="ARBA00015308"/>
    </source>
</evidence>
<dbReference type="InterPro" id="IPR002078">
    <property type="entry name" value="Sigma_54_int"/>
</dbReference>
<dbReference type="Pfam" id="PF00158">
    <property type="entry name" value="Sigma54_activat"/>
    <property type="match status" value="1"/>
</dbReference>
<dbReference type="Pfam" id="PF01590">
    <property type="entry name" value="GAF"/>
    <property type="match status" value="1"/>
</dbReference>
<dbReference type="InterPro" id="IPR010113">
    <property type="entry name" value="Nif-specific_regulatory_prot"/>
</dbReference>
<keyword evidence="16" id="KW-1185">Reference proteome</keyword>
<evidence type="ECO:0000256" key="5">
    <source>
        <dbReference type="ARBA" id="ARBA00022840"/>
    </source>
</evidence>
<evidence type="ECO:0000256" key="10">
    <source>
        <dbReference type="ARBA" id="ARBA00023163"/>
    </source>
</evidence>
<proteinExistence type="predicted"/>
<sequence>MMYDSPVIPDRPECKTCSLTFAYKEIELLYEIAVILASSTDIKETIEQGMRLLKRHNYLERCALFLLNEEDVLDLYASIDLTEQQRLMATYKLGEGATGLAAQGGEPVVIENIHNSIDYLNKMGIVNSKSVSYVAVPVIQDDAVTGVISANLGPNAPLNFDEIVRMLTIVGSLFSGTLAIQQRYLKEKEELNQLKMYYKEEMLSEHRFENIIGRSTKMRQIFSMLETVAPTDATILVRGETGTGKELIATAVHNLSQRKNGPFIKLNCAAISETLLESELFGHEKGAFTDAKEMRKGRFELADGGTLFLDEIGDITPALQVKLLRILQEQEFERVGGTKTIKTNVRLVAATNRNLEDMVKKAEFREDLYYRLNVIPLNLPPLRERYEDVKLLVEHYMKKFMKEHNKSMVLSKAALELLLDYPWPGNIRELQNTMERLVLICPEGEVQPEMLNHVLPFNYQKLYNPSTPEPAPQPAPAAPVAPPPIEEAPANAESHPVTKATLQELEKESIIQALIENRGIQTKAAAQLGMTPRQIGYKIKKYGIDI</sequence>
<dbReference type="NCBIfam" id="TIGR01817">
    <property type="entry name" value="nifA"/>
    <property type="match status" value="1"/>
</dbReference>
<evidence type="ECO:0000256" key="7">
    <source>
        <dbReference type="ARBA" id="ARBA00023015"/>
    </source>
</evidence>
<dbReference type="SMART" id="SM00382">
    <property type="entry name" value="AAA"/>
    <property type="match status" value="1"/>
</dbReference>
<evidence type="ECO:0000256" key="1">
    <source>
        <dbReference type="ARBA" id="ARBA00002167"/>
    </source>
</evidence>
<evidence type="ECO:0000256" key="6">
    <source>
        <dbReference type="ARBA" id="ARBA00023012"/>
    </source>
</evidence>
<dbReference type="InterPro" id="IPR002197">
    <property type="entry name" value="HTH_Fis"/>
</dbReference>
<feature type="compositionally biased region" description="Pro residues" evidence="13">
    <location>
        <begin position="467"/>
        <end position="486"/>
    </location>
</feature>
<dbReference type="PROSITE" id="PS00675">
    <property type="entry name" value="SIGMA54_INTERACT_1"/>
    <property type="match status" value="1"/>
</dbReference>
<dbReference type="SMART" id="SM00065">
    <property type="entry name" value="GAF"/>
    <property type="match status" value="1"/>
</dbReference>
<dbReference type="EMBL" id="CP147920">
    <property type="protein sequence ID" value="XAU14079.1"/>
    <property type="molecule type" value="Genomic_DNA"/>
</dbReference>
<protein>
    <recommendedName>
        <fullName evidence="3 12">Nif-specific regulatory protein</fullName>
    </recommendedName>
</protein>
<dbReference type="SUPFAM" id="SSF55781">
    <property type="entry name" value="GAF domain-like"/>
    <property type="match status" value="1"/>
</dbReference>
<dbReference type="InterPro" id="IPR025944">
    <property type="entry name" value="Sigma_54_int_dom_CS"/>
</dbReference>
<dbReference type="Gene3D" id="1.10.8.60">
    <property type="match status" value="1"/>
</dbReference>
<dbReference type="PROSITE" id="PS00676">
    <property type="entry name" value="SIGMA54_INTERACT_2"/>
    <property type="match status" value="1"/>
</dbReference>
<keyword evidence="9 12" id="KW-0010">Activator</keyword>
<dbReference type="InterPro" id="IPR003593">
    <property type="entry name" value="AAA+_ATPase"/>
</dbReference>
<dbReference type="InterPro" id="IPR025662">
    <property type="entry name" value="Sigma_54_int_dom_ATP-bd_1"/>
</dbReference>
<evidence type="ECO:0000256" key="8">
    <source>
        <dbReference type="ARBA" id="ARBA00023125"/>
    </source>
</evidence>
<dbReference type="Gene3D" id="3.40.50.300">
    <property type="entry name" value="P-loop containing nucleotide triphosphate hydrolases"/>
    <property type="match status" value="1"/>
</dbReference>
<evidence type="ECO:0000256" key="2">
    <source>
        <dbReference type="ARBA" id="ARBA00011135"/>
    </source>
</evidence>
<feature type="domain" description="Sigma-54 factor interaction" evidence="14">
    <location>
        <begin position="211"/>
        <end position="439"/>
    </location>
</feature>
<organism evidence="15 16">
    <name type="scientific">Sulfurimonas diazotrophicus</name>
    <dbReference type="NCBI Taxonomy" id="3131939"/>
    <lineage>
        <taxon>Bacteria</taxon>
        <taxon>Pseudomonadati</taxon>
        <taxon>Campylobacterota</taxon>
        <taxon>Epsilonproteobacteria</taxon>
        <taxon>Campylobacterales</taxon>
        <taxon>Sulfurimonadaceae</taxon>
        <taxon>Sulfurimonas</taxon>
    </lineage>
</organism>
<dbReference type="CDD" id="cd00009">
    <property type="entry name" value="AAA"/>
    <property type="match status" value="1"/>
</dbReference>
<keyword evidence="11 12" id="KW-0535">Nitrogen fixation</keyword>
<dbReference type="PROSITE" id="PS00688">
    <property type="entry name" value="SIGMA54_INTERACT_3"/>
    <property type="match status" value="1"/>
</dbReference>
<dbReference type="InterPro" id="IPR058031">
    <property type="entry name" value="AAA_lid_NorR"/>
</dbReference>
<keyword evidence="7 12" id="KW-0805">Transcription regulation</keyword>
<comment type="function">
    <text evidence="1 12">Required for activation of most nif operons, which are directly involved in nitrogen fixation.</text>
</comment>
<dbReference type="Gene3D" id="1.10.10.60">
    <property type="entry name" value="Homeodomain-like"/>
    <property type="match status" value="1"/>
</dbReference>
<dbReference type="InterPro" id="IPR025943">
    <property type="entry name" value="Sigma_54_int_dom_ATP-bd_2"/>
</dbReference>
<evidence type="ECO:0000256" key="12">
    <source>
        <dbReference type="RuleBase" id="RU368029"/>
    </source>
</evidence>
<dbReference type="Pfam" id="PF25601">
    <property type="entry name" value="AAA_lid_14"/>
    <property type="match status" value="1"/>
</dbReference>
<feature type="region of interest" description="Disordered" evidence="13">
    <location>
        <begin position="465"/>
        <end position="496"/>
    </location>
</feature>
<evidence type="ECO:0000256" key="9">
    <source>
        <dbReference type="ARBA" id="ARBA00023159"/>
    </source>
</evidence>
<comment type="subunit">
    <text evidence="2 12">Interacts with sigma-54.</text>
</comment>
<dbReference type="PROSITE" id="PS50045">
    <property type="entry name" value="SIGMA54_INTERACT_4"/>
    <property type="match status" value="1"/>
</dbReference>
<evidence type="ECO:0000259" key="14">
    <source>
        <dbReference type="PROSITE" id="PS50045"/>
    </source>
</evidence>
<dbReference type="Proteomes" id="UP001447842">
    <property type="component" value="Chromosome"/>
</dbReference>
<dbReference type="SUPFAM" id="SSF46689">
    <property type="entry name" value="Homeodomain-like"/>
    <property type="match status" value="1"/>
</dbReference>
<dbReference type="Gene3D" id="3.30.450.40">
    <property type="match status" value="1"/>
</dbReference>
<keyword evidence="6 12" id="KW-0902">Two-component regulatory system</keyword>
<dbReference type="Pfam" id="PF02954">
    <property type="entry name" value="HTH_8"/>
    <property type="match status" value="1"/>
</dbReference>
<evidence type="ECO:0000313" key="15">
    <source>
        <dbReference type="EMBL" id="XAU14079.1"/>
    </source>
</evidence>
<dbReference type="InterPro" id="IPR027417">
    <property type="entry name" value="P-loop_NTPase"/>
</dbReference>
<reference evidence="15 16" key="1">
    <citation type="submission" date="2024-03" db="EMBL/GenBank/DDBJ databases">
        <title>Sulfurimonas sp. HSL3-1.</title>
        <authorList>
            <person name="Wang S."/>
        </authorList>
    </citation>
    <scope>NUCLEOTIDE SEQUENCE [LARGE SCALE GENOMIC DNA]</scope>
    <source>
        <strain evidence="15 16">HSL3-1</strain>
    </source>
</reference>
<dbReference type="RefSeq" id="WP_345971901.1">
    <property type="nucleotide sequence ID" value="NZ_CP147920.1"/>
</dbReference>
<keyword evidence="4" id="KW-0547">Nucleotide-binding</keyword>
<dbReference type="PANTHER" id="PTHR32071">
    <property type="entry name" value="TRANSCRIPTIONAL REGULATORY PROTEIN"/>
    <property type="match status" value="1"/>
</dbReference>
<evidence type="ECO:0000256" key="4">
    <source>
        <dbReference type="ARBA" id="ARBA00022741"/>
    </source>
</evidence>
<evidence type="ECO:0000313" key="16">
    <source>
        <dbReference type="Proteomes" id="UP001447842"/>
    </source>
</evidence>
<keyword evidence="5" id="KW-0067">ATP-binding</keyword>
<dbReference type="PRINTS" id="PR01590">
    <property type="entry name" value="HTHFIS"/>
</dbReference>
<gene>
    <name evidence="15" type="primary">nifA</name>
    <name evidence="15" type="ORF">WCY31_07395</name>
</gene>
<dbReference type="InterPro" id="IPR009057">
    <property type="entry name" value="Homeodomain-like_sf"/>
</dbReference>
<keyword evidence="8 12" id="KW-0238">DNA-binding</keyword>
<evidence type="ECO:0000256" key="11">
    <source>
        <dbReference type="ARBA" id="ARBA00023231"/>
    </source>
</evidence>
<dbReference type="InterPro" id="IPR003018">
    <property type="entry name" value="GAF"/>
</dbReference>
<dbReference type="InterPro" id="IPR029016">
    <property type="entry name" value="GAF-like_dom_sf"/>
</dbReference>
<name>A0ABZ3H7G9_9BACT</name>